<proteinExistence type="predicted"/>
<evidence type="ECO:0000313" key="2">
    <source>
        <dbReference type="EMBL" id="AHE52600.1"/>
    </source>
</evidence>
<dbReference type="KEGG" id="ssan:NX02_04260"/>
<evidence type="ECO:0000313" key="4">
    <source>
        <dbReference type="Proteomes" id="UP000018851"/>
    </source>
</evidence>
<dbReference type="EMBL" id="CP006644">
    <property type="protein sequence ID" value="AHE56043.1"/>
    <property type="molecule type" value="Genomic_DNA"/>
</dbReference>
<dbReference type="OrthoDB" id="7478375at2"/>
<sequence length="107" mass="11306">MTDLLRQAPAPGASARDTSRAAAADIAPRAKIFRDRALAALEASNGLTADEVAGKVGLPVLSIRPRITELFALGLIRDTHERRANASGRKAIVWAAIQPAGQKRARA</sequence>
<organism evidence="2 4">
    <name type="scientific">Sphingomonas sanxanigenens DSM 19645 = NX02</name>
    <dbReference type="NCBI Taxonomy" id="1123269"/>
    <lineage>
        <taxon>Bacteria</taxon>
        <taxon>Pseudomonadati</taxon>
        <taxon>Pseudomonadota</taxon>
        <taxon>Alphaproteobacteria</taxon>
        <taxon>Sphingomonadales</taxon>
        <taxon>Sphingomonadaceae</taxon>
        <taxon>Sphingomonas</taxon>
    </lineage>
</organism>
<dbReference type="InterPro" id="IPR036390">
    <property type="entry name" value="WH_DNA-bd_sf"/>
</dbReference>
<accession>W0AAB9</accession>
<dbReference type="KEGG" id="ssan:NX02_22085"/>
<dbReference type="RefSeq" id="WP_025290900.1">
    <property type="nucleotide sequence ID" value="NZ_CP006644.1"/>
</dbReference>
<evidence type="ECO:0000313" key="3">
    <source>
        <dbReference type="EMBL" id="AHE56043.1"/>
    </source>
</evidence>
<dbReference type="HOGENOM" id="CLU_2208368_0_0_5"/>
<gene>
    <name evidence="2" type="ORF">NX02_04260</name>
    <name evidence="3" type="ORF">NX02_22085</name>
</gene>
<dbReference type="SUPFAM" id="SSF46785">
    <property type="entry name" value="Winged helix' DNA-binding domain"/>
    <property type="match status" value="1"/>
</dbReference>
<dbReference type="STRING" id="1123269.NX02_04260"/>
<name>W0AAB9_9SPHN</name>
<dbReference type="eggNOG" id="ENOG502ZY5Y">
    <property type="taxonomic scope" value="Bacteria"/>
</dbReference>
<dbReference type="EMBL" id="CP006644">
    <property type="protein sequence ID" value="AHE52600.1"/>
    <property type="molecule type" value="Genomic_DNA"/>
</dbReference>
<dbReference type="AlphaFoldDB" id="W0AAB9"/>
<keyword evidence="4" id="KW-1185">Reference proteome</keyword>
<evidence type="ECO:0000256" key="1">
    <source>
        <dbReference type="SAM" id="MobiDB-lite"/>
    </source>
</evidence>
<dbReference type="PATRIC" id="fig|1123269.5.peg.4320"/>
<dbReference type="Proteomes" id="UP000018851">
    <property type="component" value="Chromosome"/>
</dbReference>
<reference evidence="2 4" key="1">
    <citation type="submission" date="2013-07" db="EMBL/GenBank/DDBJ databases">
        <title>Completed genome of Sphingomonas sanxanigenens NX02.</title>
        <authorList>
            <person name="Ma T."/>
            <person name="Huang H."/>
            <person name="Wu M."/>
            <person name="Li X."/>
            <person name="Li G."/>
        </authorList>
    </citation>
    <scope>NUCLEOTIDE SEQUENCE [LARGE SCALE GENOMIC DNA]</scope>
    <source>
        <strain evidence="2 4">NX02</strain>
    </source>
</reference>
<feature type="region of interest" description="Disordered" evidence="1">
    <location>
        <begin position="1"/>
        <end position="21"/>
    </location>
</feature>
<evidence type="ECO:0008006" key="5">
    <source>
        <dbReference type="Google" id="ProtNLM"/>
    </source>
</evidence>
<protein>
    <recommendedName>
        <fullName evidence="5">HTH iclR-type domain-containing protein</fullName>
    </recommendedName>
</protein>